<comment type="similarity">
    <text evidence="2">Belongs to the bacterial solute-binding protein 1 family.</text>
</comment>
<dbReference type="Gene3D" id="3.40.190.10">
    <property type="entry name" value="Periplasmic binding protein-like II"/>
    <property type="match status" value="1"/>
</dbReference>
<comment type="caution">
    <text evidence="6">The sequence shown here is derived from an EMBL/GenBank/DDBJ whole genome shotgun (WGS) entry which is preliminary data.</text>
</comment>
<evidence type="ECO:0000256" key="1">
    <source>
        <dbReference type="ARBA" id="ARBA00004196"/>
    </source>
</evidence>
<evidence type="ECO:0000256" key="4">
    <source>
        <dbReference type="ARBA" id="ARBA00022729"/>
    </source>
</evidence>
<keyword evidence="7" id="KW-1185">Reference proteome</keyword>
<dbReference type="PROSITE" id="PS51257">
    <property type="entry name" value="PROKAR_LIPOPROTEIN"/>
    <property type="match status" value="1"/>
</dbReference>
<feature type="signal peptide" evidence="5">
    <location>
        <begin position="1"/>
        <end position="28"/>
    </location>
</feature>
<organism evidence="6 7">
    <name type="scientific">Paenibacillus hodogayensis</name>
    <dbReference type="NCBI Taxonomy" id="279208"/>
    <lineage>
        <taxon>Bacteria</taxon>
        <taxon>Bacillati</taxon>
        <taxon>Bacillota</taxon>
        <taxon>Bacilli</taxon>
        <taxon>Bacillales</taxon>
        <taxon>Paenibacillaceae</taxon>
        <taxon>Paenibacillus</taxon>
    </lineage>
</organism>
<dbReference type="RefSeq" id="WP_344908704.1">
    <property type="nucleotide sequence ID" value="NZ_BAAAYO010000006.1"/>
</dbReference>
<sequence>MLNKRTKTLTAMTLAAGLLGACSSGGTGGDPAKSPEKDITKEPAEVVFYSSNGDPVESFDYRFGDALRKHFPNWTIKYIQRTGTGTQLADLIANGTKFDIFFQSIGNFEAAAFPAGIQYDMTELIKAQKVDLSKLDPTVLEAVKQASGGKLYGLPIFTSNLVLYYNKTLFDKFGVPYPKDGITWNEMVELSKKLTRVDGGTQYFGFTHSPAHTLRLNPMAIPDADLQNDTPTINKDERWKSFFQTYFLDPMRVPDYLEGMKKINKIPDINMFVKDQNVGMFGYLSSLIYVWEQELKSLNWDIVSFPTVEKGVGSQSYPVYFGMTNMVRNKEATMEVLKYMISEEFQTGMARKGIMPVLNDEAVKKEIGKESPYKDRNWKAIFYNKFAPIPAKGIYDAELVGQYTAAGNNIAMDKMDVNTALRTAEEASVKKIQEFKSKNP</sequence>
<evidence type="ECO:0000256" key="5">
    <source>
        <dbReference type="SAM" id="SignalP"/>
    </source>
</evidence>
<comment type="subcellular location">
    <subcellularLocation>
        <location evidence="1">Cell envelope</location>
    </subcellularLocation>
</comment>
<dbReference type="Proteomes" id="UP001589619">
    <property type="component" value="Unassembled WGS sequence"/>
</dbReference>
<name>A0ABV5W5I7_9BACL</name>
<proteinExistence type="inferred from homology"/>
<protein>
    <submittedName>
        <fullName evidence="6">ABC transporter substrate-binding protein</fullName>
    </submittedName>
</protein>
<evidence type="ECO:0000256" key="3">
    <source>
        <dbReference type="ARBA" id="ARBA00022448"/>
    </source>
</evidence>
<feature type="chain" id="PRO_5045729895" evidence="5">
    <location>
        <begin position="29"/>
        <end position="440"/>
    </location>
</feature>
<keyword evidence="3" id="KW-0813">Transport</keyword>
<dbReference type="Pfam" id="PF01547">
    <property type="entry name" value="SBP_bac_1"/>
    <property type="match status" value="1"/>
</dbReference>
<evidence type="ECO:0000256" key="2">
    <source>
        <dbReference type="ARBA" id="ARBA00008520"/>
    </source>
</evidence>
<evidence type="ECO:0000313" key="7">
    <source>
        <dbReference type="Proteomes" id="UP001589619"/>
    </source>
</evidence>
<dbReference type="InterPro" id="IPR006059">
    <property type="entry name" value="SBP"/>
</dbReference>
<dbReference type="SUPFAM" id="SSF53850">
    <property type="entry name" value="Periplasmic binding protein-like II"/>
    <property type="match status" value="1"/>
</dbReference>
<dbReference type="PANTHER" id="PTHR43649">
    <property type="entry name" value="ARABINOSE-BINDING PROTEIN-RELATED"/>
    <property type="match status" value="1"/>
</dbReference>
<gene>
    <name evidence="6" type="ORF">ACFFNY_28970</name>
</gene>
<keyword evidence="4 5" id="KW-0732">Signal</keyword>
<dbReference type="EMBL" id="JBHMAG010000018">
    <property type="protein sequence ID" value="MFB9755630.1"/>
    <property type="molecule type" value="Genomic_DNA"/>
</dbReference>
<dbReference type="InterPro" id="IPR050490">
    <property type="entry name" value="Bact_solute-bd_prot1"/>
</dbReference>
<reference evidence="6 7" key="1">
    <citation type="submission" date="2024-09" db="EMBL/GenBank/DDBJ databases">
        <authorList>
            <person name="Sun Q."/>
            <person name="Mori K."/>
        </authorList>
    </citation>
    <scope>NUCLEOTIDE SEQUENCE [LARGE SCALE GENOMIC DNA]</scope>
    <source>
        <strain evidence="6 7">JCM 12520</strain>
    </source>
</reference>
<evidence type="ECO:0000313" key="6">
    <source>
        <dbReference type="EMBL" id="MFB9755630.1"/>
    </source>
</evidence>
<dbReference type="PANTHER" id="PTHR43649:SF31">
    <property type="entry name" value="SN-GLYCEROL-3-PHOSPHATE-BINDING PERIPLASMIC PROTEIN UGPB"/>
    <property type="match status" value="1"/>
</dbReference>
<accession>A0ABV5W5I7</accession>